<dbReference type="KEGG" id="ete:ETEE_3776"/>
<comment type="catalytic activity">
    <reaction evidence="1">
        <text>an L-aminoacyl-L-amino acid + H2O = 2 an L-alpha-amino acid</text>
        <dbReference type="Rhea" id="RHEA:48940"/>
        <dbReference type="ChEBI" id="CHEBI:15377"/>
        <dbReference type="ChEBI" id="CHEBI:59869"/>
        <dbReference type="ChEBI" id="CHEBI:77460"/>
        <dbReference type="EC" id="3.4.13.19"/>
    </reaction>
</comment>
<dbReference type="EC" id="3.4.-.-" evidence="6"/>
<evidence type="ECO:0000256" key="4">
    <source>
        <dbReference type="ARBA" id="ARBA00022801"/>
    </source>
</evidence>
<dbReference type="Gene3D" id="3.60.60.10">
    <property type="entry name" value="Penicillin V Acylase, Chain A"/>
    <property type="match status" value="1"/>
</dbReference>
<comment type="similarity">
    <text evidence="2 6">Belongs to the peptidase C69 family.</text>
</comment>
<dbReference type="InterPro" id="IPR005322">
    <property type="entry name" value="Peptidase_C69"/>
</dbReference>
<dbReference type="PANTHER" id="PTHR12994">
    <property type="entry name" value="SECERNIN"/>
    <property type="match status" value="1"/>
</dbReference>
<dbReference type="NCBIfam" id="NF033678">
    <property type="entry name" value="C69_fam_dipept"/>
    <property type="match status" value="1"/>
</dbReference>
<evidence type="ECO:0000256" key="1">
    <source>
        <dbReference type="ARBA" id="ARBA00001670"/>
    </source>
</evidence>
<dbReference type="MEROPS" id="C69.001"/>
<evidence type="ECO:0000256" key="2">
    <source>
        <dbReference type="ARBA" id="ARBA00007225"/>
    </source>
</evidence>
<dbReference type="PANTHER" id="PTHR12994:SF17">
    <property type="entry name" value="LD30995P"/>
    <property type="match status" value="1"/>
</dbReference>
<keyword evidence="3 6" id="KW-0645">Protease</keyword>
<dbReference type="GO" id="GO:0070004">
    <property type="term" value="F:cysteine-type exopeptidase activity"/>
    <property type="evidence" value="ECO:0007669"/>
    <property type="project" value="InterPro"/>
</dbReference>
<dbReference type="GO" id="GO:0016805">
    <property type="term" value="F:dipeptidase activity"/>
    <property type="evidence" value="ECO:0007669"/>
    <property type="project" value="UniProtKB-KW"/>
</dbReference>
<evidence type="ECO:0000313" key="7">
    <source>
        <dbReference type="EMBL" id="AIJ10188.1"/>
    </source>
</evidence>
<evidence type="ECO:0000256" key="3">
    <source>
        <dbReference type="ARBA" id="ARBA00022670"/>
    </source>
</evidence>
<organism evidence="7 8">
    <name type="scientific">Edwardsiella anguillarum ET080813</name>
    <dbReference type="NCBI Taxonomy" id="667120"/>
    <lineage>
        <taxon>Bacteria</taxon>
        <taxon>Pseudomonadati</taxon>
        <taxon>Pseudomonadota</taxon>
        <taxon>Gammaproteobacteria</taxon>
        <taxon>Enterobacterales</taxon>
        <taxon>Hafniaceae</taxon>
        <taxon>Edwardsiella</taxon>
    </lineage>
</organism>
<dbReference type="RefSeq" id="WP_034163420.1">
    <property type="nucleotide sequence ID" value="NZ_CP006664.1"/>
</dbReference>
<accession>A0A076LUQ4</accession>
<evidence type="ECO:0000256" key="5">
    <source>
        <dbReference type="ARBA" id="ARBA00022997"/>
    </source>
</evidence>
<dbReference type="Proteomes" id="UP000028681">
    <property type="component" value="Chromosome"/>
</dbReference>
<keyword evidence="5 6" id="KW-0224">Dipeptidase</keyword>
<sequence length="495" mass="55395">MKLSSVSAASPSAVPLSQDSCTTILIGAAATRDGSRIIARTEDHDPLLSKVLLKHPPQANQRGLFHANENAFSWPLPETAQGYSAFANGKPGKTAAQMTWGAAGFNQRGVGMSATETIFASEQALLHDPYLSESGITEDSIVDIVLPYIDSAREGVSRLGKMIEEQGAGEGFGVAFIDQNEIWYLETGSAHQWLAAKLAPHCYFVTGNQGRLRDYDPDDRDGYMASASLIDFALQHGLYDPQRDGPFNFERAYTRHDDRLDGYYNYPRVYALQQLYRPDPDRTLQQPQRFAVFEAPSDALDVESVKRGLRNTYDNLGRQPYADTPDYTWRPISLFRTQQSHILQSRSGLPRALSDVIYLSYGMPSISLYIPFYPNAGGDVPAAYGEVTAGEADTFSAQWQFRKLQTLIMVNYYRYAPSVQQAYQRLESRFSDLQQAMESEYIKIYQEDIAEADRLLQRFGEQVFAEALETTQTLTNQLFTQLAQDVNAKYLFAGA</sequence>
<dbReference type="GO" id="GO:0006508">
    <property type="term" value="P:proteolysis"/>
    <property type="evidence" value="ECO:0007669"/>
    <property type="project" value="UniProtKB-KW"/>
</dbReference>
<dbReference type="HOGENOM" id="CLU_014823_4_1_6"/>
<dbReference type="InterPro" id="IPR047804">
    <property type="entry name" value="C69_dipept_A-like"/>
</dbReference>
<gene>
    <name evidence="7" type="ORF">ETEE_3776</name>
</gene>
<dbReference type="EMBL" id="CP006664">
    <property type="protein sequence ID" value="AIJ10188.1"/>
    <property type="molecule type" value="Genomic_DNA"/>
</dbReference>
<dbReference type="Pfam" id="PF03577">
    <property type="entry name" value="Peptidase_C69"/>
    <property type="match status" value="1"/>
</dbReference>
<dbReference type="AlphaFoldDB" id="A0A076LUQ4"/>
<keyword evidence="4 6" id="KW-0378">Hydrolase</keyword>
<evidence type="ECO:0000256" key="6">
    <source>
        <dbReference type="RuleBase" id="RU364089"/>
    </source>
</evidence>
<name>A0A076LUQ4_9GAMM</name>
<evidence type="ECO:0000313" key="8">
    <source>
        <dbReference type="Proteomes" id="UP000028681"/>
    </source>
</evidence>
<protein>
    <recommendedName>
        <fullName evidence="6">Dipeptidase</fullName>
        <ecNumber evidence="6">3.4.-.-</ecNumber>
    </recommendedName>
</protein>
<dbReference type="GeneID" id="33941158"/>
<proteinExistence type="inferred from homology"/>
<reference evidence="7 8" key="1">
    <citation type="journal article" date="2012" name="PLoS ONE">
        <title>Edwardsiella comparative phylogenomics reveal the new intra/inter-species taxonomic relationships, virulence evolution and niche adaptation mechanisms.</title>
        <authorList>
            <person name="Yang M."/>
            <person name="Lv Y."/>
            <person name="Xiao J."/>
            <person name="Wu H."/>
            <person name="Zheng H."/>
            <person name="Liu Q."/>
            <person name="Zhang Y."/>
            <person name="Wang Q."/>
        </authorList>
    </citation>
    <scope>NUCLEOTIDE SEQUENCE [LARGE SCALE GENOMIC DNA]</scope>
    <source>
        <strain evidence="8">080813</strain>
    </source>
</reference>